<dbReference type="Gene3D" id="3.20.20.100">
    <property type="entry name" value="NADP-dependent oxidoreductase domain"/>
    <property type="match status" value="1"/>
</dbReference>
<dbReference type="PANTHER" id="PTHR42686:SF1">
    <property type="entry name" value="GH17980P-RELATED"/>
    <property type="match status" value="1"/>
</dbReference>
<dbReference type="Pfam" id="PF00248">
    <property type="entry name" value="Aldo_ket_red"/>
    <property type="match status" value="1"/>
</dbReference>
<comment type="caution">
    <text evidence="2">The sequence shown here is derived from an EMBL/GenBank/DDBJ whole genome shotgun (WGS) entry which is preliminary data.</text>
</comment>
<dbReference type="InterPro" id="IPR023210">
    <property type="entry name" value="NADP_OxRdtase_dom"/>
</dbReference>
<dbReference type="CDD" id="cd19097">
    <property type="entry name" value="AKR_unchar"/>
    <property type="match status" value="1"/>
</dbReference>
<name>A0ABQ4QQH8_9HYPH</name>
<sequence length="288" mass="29697">MRRIALGTAQLGLDYGISNAGGQVSRREARAILADAAGRGVDLLDTAAAYGEAEAVIGALRPESDAFAVVTKTIRLPGDDAAAVAGRARASLDRLGRPAAEALLVHAAADLAGRAGDALWRALADLKAEGAYRRIGISAYAADDPAGLARRFRPDLMQVPVSLLDQRLVRDGTLAALAASGVEIHARSLFLQGLVFLAPERLPPALAHAGPALAARRDRAGGDMLGAALHFGLALPEVARLVVGVTSLAEWRALAAAAAAPSPGLDWPAFALDDATVLNPAAWRRDGP</sequence>
<dbReference type="NCBIfam" id="NF011432">
    <property type="entry name" value="PRK14863.1"/>
    <property type="match status" value="1"/>
</dbReference>
<dbReference type="EMBL" id="BPQH01000001">
    <property type="protein sequence ID" value="GJD47521.1"/>
    <property type="molecule type" value="Genomic_DNA"/>
</dbReference>
<dbReference type="PANTHER" id="PTHR42686">
    <property type="entry name" value="GH17980P-RELATED"/>
    <property type="match status" value="1"/>
</dbReference>
<feature type="domain" description="NADP-dependent oxidoreductase" evidence="1">
    <location>
        <begin position="3"/>
        <end position="259"/>
    </location>
</feature>
<accession>A0ABQ4QQH8</accession>
<dbReference type="InterPro" id="IPR020471">
    <property type="entry name" value="AKR"/>
</dbReference>
<evidence type="ECO:0000313" key="3">
    <source>
        <dbReference type="Proteomes" id="UP001055167"/>
    </source>
</evidence>
<protein>
    <recommendedName>
        <fullName evidence="1">NADP-dependent oxidoreductase domain-containing protein</fullName>
    </recommendedName>
</protein>
<dbReference type="SUPFAM" id="SSF51430">
    <property type="entry name" value="NAD(P)-linked oxidoreductase"/>
    <property type="match status" value="1"/>
</dbReference>
<reference evidence="2" key="2">
    <citation type="submission" date="2021-08" db="EMBL/GenBank/DDBJ databases">
        <authorList>
            <person name="Tani A."/>
            <person name="Ola A."/>
            <person name="Ogura Y."/>
            <person name="Katsura K."/>
            <person name="Hayashi T."/>
        </authorList>
    </citation>
    <scope>NUCLEOTIDE SEQUENCE</scope>
    <source>
        <strain evidence="2">KCTC 52305</strain>
    </source>
</reference>
<dbReference type="Proteomes" id="UP001055167">
    <property type="component" value="Unassembled WGS sequence"/>
</dbReference>
<reference evidence="2" key="1">
    <citation type="journal article" date="2021" name="Front. Microbiol.">
        <title>Comprehensive Comparative Genomics and Phenotyping of Methylobacterium Species.</title>
        <authorList>
            <person name="Alessa O."/>
            <person name="Ogura Y."/>
            <person name="Fujitani Y."/>
            <person name="Takami H."/>
            <person name="Hayashi T."/>
            <person name="Sahin N."/>
            <person name="Tani A."/>
        </authorList>
    </citation>
    <scope>NUCLEOTIDE SEQUENCE</scope>
    <source>
        <strain evidence="2">KCTC 52305</strain>
    </source>
</reference>
<gene>
    <name evidence="2" type="ORF">OPKNFCMD_0229</name>
</gene>
<evidence type="ECO:0000313" key="2">
    <source>
        <dbReference type="EMBL" id="GJD47521.1"/>
    </source>
</evidence>
<proteinExistence type="predicted"/>
<keyword evidence="3" id="KW-1185">Reference proteome</keyword>
<evidence type="ECO:0000259" key="1">
    <source>
        <dbReference type="Pfam" id="PF00248"/>
    </source>
</evidence>
<dbReference type="InterPro" id="IPR036812">
    <property type="entry name" value="NAD(P)_OxRdtase_dom_sf"/>
</dbReference>
<organism evidence="2 3">
    <name type="scientific">Methylobacterium crusticola</name>
    <dbReference type="NCBI Taxonomy" id="1697972"/>
    <lineage>
        <taxon>Bacteria</taxon>
        <taxon>Pseudomonadati</taxon>
        <taxon>Pseudomonadota</taxon>
        <taxon>Alphaproteobacteria</taxon>
        <taxon>Hyphomicrobiales</taxon>
        <taxon>Methylobacteriaceae</taxon>
        <taxon>Methylobacterium</taxon>
    </lineage>
</organism>